<dbReference type="SMART" id="SM00854">
    <property type="entry name" value="PGA_cap"/>
    <property type="match status" value="1"/>
</dbReference>
<dbReference type="EMBL" id="JACOOH010000001">
    <property type="protein sequence ID" value="MBC5619774.1"/>
    <property type="molecule type" value="Genomic_DNA"/>
</dbReference>
<dbReference type="PANTHER" id="PTHR33393:SF12">
    <property type="entry name" value="CAPSULE BIOSYNTHESIS PROTEIN CAPA"/>
    <property type="match status" value="1"/>
</dbReference>
<keyword evidence="4" id="KW-1185">Reference proteome</keyword>
<proteinExistence type="inferred from homology"/>
<dbReference type="Pfam" id="PF09587">
    <property type="entry name" value="PGA_cap"/>
    <property type="match status" value="1"/>
</dbReference>
<dbReference type="InterPro" id="IPR052169">
    <property type="entry name" value="CW_Biosynth-Accessory"/>
</dbReference>
<evidence type="ECO:0000313" key="4">
    <source>
        <dbReference type="Proteomes" id="UP000646484"/>
    </source>
</evidence>
<comment type="caution">
    <text evidence="3">The sequence shown here is derived from an EMBL/GenBank/DDBJ whole genome shotgun (WGS) entry which is preliminary data.</text>
</comment>
<evidence type="ECO:0000259" key="2">
    <source>
        <dbReference type="SMART" id="SM00854"/>
    </source>
</evidence>
<protein>
    <submittedName>
        <fullName evidence="3">CapA family protein</fullName>
    </submittedName>
</protein>
<dbReference type="InterPro" id="IPR029052">
    <property type="entry name" value="Metallo-depent_PP-like"/>
</dbReference>
<name>A0ABR7CW07_9BACT</name>
<dbReference type="CDD" id="cd07381">
    <property type="entry name" value="MPP_CapA"/>
    <property type="match status" value="1"/>
</dbReference>
<reference evidence="3 4" key="1">
    <citation type="submission" date="2020-08" db="EMBL/GenBank/DDBJ databases">
        <title>Genome public.</title>
        <authorList>
            <person name="Liu C."/>
            <person name="Sun Q."/>
        </authorList>
    </citation>
    <scope>NUCLEOTIDE SEQUENCE [LARGE SCALE GENOMIC DNA]</scope>
    <source>
        <strain evidence="3 4">NSJ-56</strain>
    </source>
</reference>
<evidence type="ECO:0000256" key="1">
    <source>
        <dbReference type="ARBA" id="ARBA00005662"/>
    </source>
</evidence>
<sequence>MASRIRHTLILITWITILLLACKEEKKPARADHAIQIPATPDTVSLFFCGDIIQHLPQIYDAHNPTEKDYKYLKCFRYIAPYWHDSDFVIANLETTLSDKEYSGYPRFSSPWQIARDLQRLGVTTFVTANNHCCDQLARGITKTIYYLDSLGIAHTGIFMDTLSYKKRNPLYLRKDNFKIALLNYTYGTNGLPIPKGFVVSLIDTTVIKRDIQQAKRDSATNIIAFMHWGYEYHTSPNKEQKALATWLHAQGADIVIGSHPHVVQPIEYILSGKDTVGVTAYSLGNFISNQSYKGTDGGICIRLTLTHPEAKTTRYTMETIKFYTYRPFEEGRTRYYVVPEALSDSIIKDYHLIKSKRFFKQTDSILN</sequence>
<dbReference type="Gene3D" id="3.60.21.10">
    <property type="match status" value="1"/>
</dbReference>
<accession>A0ABR7CW07</accession>
<comment type="similarity">
    <text evidence="1">Belongs to the CapA family.</text>
</comment>
<dbReference type="PANTHER" id="PTHR33393">
    <property type="entry name" value="POLYGLUTAMINE SYNTHESIS ACCESSORY PROTEIN RV0574C-RELATED"/>
    <property type="match status" value="1"/>
</dbReference>
<dbReference type="Proteomes" id="UP000646484">
    <property type="component" value="Unassembled WGS sequence"/>
</dbReference>
<dbReference type="SUPFAM" id="SSF56300">
    <property type="entry name" value="Metallo-dependent phosphatases"/>
    <property type="match status" value="1"/>
</dbReference>
<feature type="domain" description="Capsule synthesis protein CapA" evidence="2">
    <location>
        <begin position="45"/>
        <end position="291"/>
    </location>
</feature>
<evidence type="ECO:0000313" key="3">
    <source>
        <dbReference type="EMBL" id="MBC5619774.1"/>
    </source>
</evidence>
<organism evidence="3 4">
    <name type="scientific">Butyricimonas hominis</name>
    <dbReference type="NCBI Taxonomy" id="2763032"/>
    <lineage>
        <taxon>Bacteria</taxon>
        <taxon>Pseudomonadati</taxon>
        <taxon>Bacteroidota</taxon>
        <taxon>Bacteroidia</taxon>
        <taxon>Bacteroidales</taxon>
        <taxon>Odoribacteraceae</taxon>
        <taxon>Butyricimonas</taxon>
    </lineage>
</organism>
<dbReference type="RefSeq" id="WP_186974669.1">
    <property type="nucleotide sequence ID" value="NZ_JACOOH010000001.1"/>
</dbReference>
<dbReference type="PROSITE" id="PS51257">
    <property type="entry name" value="PROKAR_LIPOPROTEIN"/>
    <property type="match status" value="1"/>
</dbReference>
<gene>
    <name evidence="3" type="ORF">H8S64_01535</name>
</gene>
<dbReference type="InterPro" id="IPR019079">
    <property type="entry name" value="Capsule_synth_CapA"/>
</dbReference>